<dbReference type="EMBL" id="FNEO01000001">
    <property type="protein sequence ID" value="SDI54682.1"/>
    <property type="molecule type" value="Genomic_DNA"/>
</dbReference>
<evidence type="ECO:0000256" key="10">
    <source>
        <dbReference type="ARBA" id="ARBA00023201"/>
    </source>
</evidence>
<reference evidence="14" key="2">
    <citation type="submission" date="2016-03" db="EMBL/GenBank/DDBJ databases">
        <authorList>
            <person name="Ploux O."/>
        </authorList>
    </citation>
    <scope>NUCLEOTIDE SEQUENCE</scope>
    <source>
        <strain evidence="14">NBRC 105008</strain>
    </source>
</reference>
<keyword evidence="5 12" id="KW-0812">Transmembrane</keyword>
<dbReference type="PANTHER" id="PTHR42985">
    <property type="entry name" value="SODIUM-COUPLED MONOCARBOXYLATE TRANSPORTER"/>
    <property type="match status" value="1"/>
</dbReference>
<evidence type="ECO:0000256" key="1">
    <source>
        <dbReference type="ARBA" id="ARBA00004651"/>
    </source>
</evidence>
<dbReference type="GO" id="GO:0006814">
    <property type="term" value="P:sodium ion transport"/>
    <property type="evidence" value="ECO:0007669"/>
    <property type="project" value="UniProtKB-KW"/>
</dbReference>
<keyword evidence="4" id="KW-1003">Cell membrane</keyword>
<evidence type="ECO:0000313" key="18">
    <source>
        <dbReference type="Proteomes" id="UP000321579"/>
    </source>
</evidence>
<dbReference type="PROSITE" id="PS50283">
    <property type="entry name" value="NA_SOLUT_SYMP_3"/>
    <property type="match status" value="1"/>
</dbReference>
<dbReference type="Proteomes" id="UP000321579">
    <property type="component" value="Unassembled WGS sequence"/>
</dbReference>
<feature type="transmembrane region" description="Helical" evidence="12">
    <location>
        <begin position="435"/>
        <end position="459"/>
    </location>
</feature>
<evidence type="ECO:0000313" key="16">
    <source>
        <dbReference type="Proteomes" id="UP000093226"/>
    </source>
</evidence>
<evidence type="ECO:0000256" key="3">
    <source>
        <dbReference type="ARBA" id="ARBA00022448"/>
    </source>
</evidence>
<dbReference type="RefSeq" id="WP_066328445.1">
    <property type="nucleotide sequence ID" value="NZ_BJVF01000001.1"/>
</dbReference>
<proteinExistence type="inferred from homology"/>
<keyword evidence="17" id="KW-1185">Reference proteome</keyword>
<evidence type="ECO:0000256" key="2">
    <source>
        <dbReference type="ARBA" id="ARBA00006434"/>
    </source>
</evidence>
<dbReference type="Gene3D" id="1.20.1730.10">
    <property type="entry name" value="Sodium/glucose cotransporter"/>
    <property type="match status" value="1"/>
</dbReference>
<keyword evidence="6 12" id="KW-1133">Transmembrane helix</keyword>
<keyword evidence="8" id="KW-0406">Ion transport</keyword>
<dbReference type="EMBL" id="LVEO01000018">
    <property type="protein sequence ID" value="OCB71727.1"/>
    <property type="molecule type" value="Genomic_DNA"/>
</dbReference>
<reference evidence="15 17" key="3">
    <citation type="submission" date="2016-10" db="EMBL/GenBank/DDBJ databases">
        <authorList>
            <person name="Varghese N."/>
            <person name="Submissions S."/>
        </authorList>
    </citation>
    <scope>NUCLEOTIDE SEQUENCE [LARGE SCALE GENOMIC DNA]</scope>
    <source>
        <strain evidence="15 17">Gm-149</strain>
    </source>
</reference>
<evidence type="ECO:0000256" key="5">
    <source>
        <dbReference type="ARBA" id="ARBA00022692"/>
    </source>
</evidence>
<dbReference type="NCBIfam" id="TIGR00813">
    <property type="entry name" value="sss"/>
    <property type="match status" value="1"/>
</dbReference>
<gene>
    <name evidence="14" type="ORF">FBGL_10970</name>
    <name evidence="13" type="ORF">FGL01_15180</name>
    <name evidence="15" type="ORF">SAMN05192550_0170</name>
</gene>
<dbReference type="InterPro" id="IPR051163">
    <property type="entry name" value="Sodium:Solute_Symporter_SSF"/>
</dbReference>
<evidence type="ECO:0000313" key="15">
    <source>
        <dbReference type="EMBL" id="SDI54682.1"/>
    </source>
</evidence>
<accession>A0A1B9DPW9</accession>
<feature type="transmembrane region" description="Helical" evidence="12">
    <location>
        <begin position="118"/>
        <end position="147"/>
    </location>
</feature>
<comment type="similarity">
    <text evidence="2 11">Belongs to the sodium:solute symporter (SSF) (TC 2.A.21) family.</text>
</comment>
<dbReference type="InterPro" id="IPR038377">
    <property type="entry name" value="Na/Glc_symporter_sf"/>
</dbReference>
<keyword evidence="10" id="KW-0739">Sodium transport</keyword>
<feature type="transmembrane region" description="Helical" evidence="12">
    <location>
        <begin position="76"/>
        <end position="97"/>
    </location>
</feature>
<feature type="transmembrane region" description="Helical" evidence="12">
    <location>
        <begin position="273"/>
        <end position="298"/>
    </location>
</feature>
<dbReference type="InterPro" id="IPR001734">
    <property type="entry name" value="Na/solute_symporter"/>
</dbReference>
<comment type="caution">
    <text evidence="14">The sequence shown here is derived from an EMBL/GenBank/DDBJ whole genome shotgun (WGS) entry which is preliminary data.</text>
</comment>
<dbReference type="PANTHER" id="PTHR42985:SF40">
    <property type="entry name" value="LD47995P-RELATED"/>
    <property type="match status" value="1"/>
</dbReference>
<protein>
    <submittedName>
        <fullName evidence="14">Sodium transporter</fullName>
    </submittedName>
    <submittedName>
        <fullName evidence="13">Sodium:solute symporter</fullName>
    </submittedName>
    <submittedName>
        <fullName evidence="15">Solute:Na+ symporter, SSS family</fullName>
    </submittedName>
</protein>
<dbReference type="GO" id="GO:0015293">
    <property type="term" value="F:symporter activity"/>
    <property type="evidence" value="ECO:0007669"/>
    <property type="project" value="TreeGrafter"/>
</dbReference>
<dbReference type="STRING" id="551990.SAMN05192550_0170"/>
<feature type="transmembrane region" description="Helical" evidence="12">
    <location>
        <begin position="378"/>
        <end position="397"/>
    </location>
</feature>
<keyword evidence="9 12" id="KW-0472">Membrane</keyword>
<dbReference type="OrthoDB" id="9803597at2"/>
<name>A0A1B9DPW9_9FLAO</name>
<evidence type="ECO:0000256" key="9">
    <source>
        <dbReference type="ARBA" id="ARBA00023136"/>
    </source>
</evidence>
<keyword evidence="3" id="KW-0813">Transport</keyword>
<evidence type="ECO:0000256" key="6">
    <source>
        <dbReference type="ARBA" id="ARBA00022989"/>
    </source>
</evidence>
<reference evidence="16" key="1">
    <citation type="submission" date="2016-03" db="EMBL/GenBank/DDBJ databases">
        <title>Draft genome sequence of Paenibacillus glacialis DSM 22343.</title>
        <authorList>
            <person name="Shin S.-K."/>
            <person name="Yi H."/>
        </authorList>
    </citation>
    <scope>NUCLEOTIDE SEQUENCE [LARGE SCALE GENOMIC DNA]</scope>
    <source>
        <strain evidence="16">NBRC 105008</strain>
    </source>
</reference>
<evidence type="ECO:0000256" key="4">
    <source>
        <dbReference type="ARBA" id="ARBA00022475"/>
    </source>
</evidence>
<dbReference type="Proteomes" id="UP000182367">
    <property type="component" value="Unassembled WGS sequence"/>
</dbReference>
<feature type="transmembrane region" description="Helical" evidence="12">
    <location>
        <begin position="233"/>
        <end position="252"/>
    </location>
</feature>
<dbReference type="Pfam" id="PF00474">
    <property type="entry name" value="SSF"/>
    <property type="match status" value="1"/>
</dbReference>
<feature type="transmembrane region" description="Helical" evidence="12">
    <location>
        <begin position="179"/>
        <end position="202"/>
    </location>
</feature>
<keyword evidence="7" id="KW-0915">Sodium</keyword>
<reference evidence="13 18" key="4">
    <citation type="submission" date="2019-07" db="EMBL/GenBank/DDBJ databases">
        <title>Whole genome shotgun sequence of Flavobacterium glycines NBRC 105008.</title>
        <authorList>
            <person name="Hosoyama A."/>
            <person name="Uohara A."/>
            <person name="Ohji S."/>
            <person name="Ichikawa N."/>
        </authorList>
    </citation>
    <scope>NUCLEOTIDE SEQUENCE [LARGE SCALE GENOMIC DNA]</scope>
    <source>
        <strain evidence="13 18">NBRC 105008</strain>
    </source>
</reference>
<dbReference type="GO" id="GO:0005886">
    <property type="term" value="C:plasma membrane"/>
    <property type="evidence" value="ECO:0007669"/>
    <property type="project" value="UniProtKB-SubCell"/>
</dbReference>
<evidence type="ECO:0000313" key="13">
    <source>
        <dbReference type="EMBL" id="GEL10779.1"/>
    </source>
</evidence>
<evidence type="ECO:0000313" key="14">
    <source>
        <dbReference type="EMBL" id="OCB71727.1"/>
    </source>
</evidence>
<evidence type="ECO:0000256" key="11">
    <source>
        <dbReference type="RuleBase" id="RU362091"/>
    </source>
</evidence>
<feature type="transmembrane region" description="Helical" evidence="12">
    <location>
        <begin position="403"/>
        <end position="428"/>
    </location>
</feature>
<evidence type="ECO:0000256" key="12">
    <source>
        <dbReference type="SAM" id="Phobius"/>
    </source>
</evidence>
<sequence length="523" mass="57427">MNESSLHFIDYLIIVLSLIITFWFGVRYSKKNTSTDQYFAAGGNIPAWAVGMSIFATLISSVTFLAYPGEGYKSNWILLIQGFMVPVVLFFSIRFIVPLYRNVIGLSAYEYFEKRFGYLARVYGSLGFIFAHFSKMGSVLFLLALALSSMTGVDTLTIIWIIGIAIVFITLFGGMEAVIWLDVIQGFLLILGGIVAIAVILLKTDGGLGAIVNYAVDHDKIGFGPYNFDFVNLTFWVMTINGIFYAIQKYGADQTIVQRYLTAKSDKDAIKASILGIGITVPVWIAFMFIGTALFSFYGLHSDIALPEGIKSDAVFPHFITTQLPPGLIGLILSALIAAAISSLDADLNCLAAVGVDDYYKRLYPKSSGAQQLRMGKILVMVAGLASILIASFYVYAGESDGILSTVFMLYAIFSGGIAGMLLLGLFVNRANKKGLSVGIVACILFTGYALLTSTATGTGDQRHLILDFGDYNYTHHRYMLGVYSHFVLFFVGWIASYFFPKVEVPANLTYYGYLEKKRSGVF</sequence>
<dbReference type="EMBL" id="BJVF01000001">
    <property type="protein sequence ID" value="GEL10779.1"/>
    <property type="molecule type" value="Genomic_DNA"/>
</dbReference>
<dbReference type="CDD" id="cd11495">
    <property type="entry name" value="SLC5sbd_NIS-like_u3"/>
    <property type="match status" value="1"/>
</dbReference>
<feature type="transmembrane region" description="Helical" evidence="12">
    <location>
        <begin position="328"/>
        <end position="357"/>
    </location>
</feature>
<feature type="transmembrane region" description="Helical" evidence="12">
    <location>
        <begin position="479"/>
        <end position="500"/>
    </location>
</feature>
<dbReference type="AlphaFoldDB" id="A0A1B9DPW9"/>
<feature type="transmembrane region" description="Helical" evidence="12">
    <location>
        <begin position="6"/>
        <end position="26"/>
    </location>
</feature>
<evidence type="ECO:0000256" key="7">
    <source>
        <dbReference type="ARBA" id="ARBA00023053"/>
    </source>
</evidence>
<evidence type="ECO:0000256" key="8">
    <source>
        <dbReference type="ARBA" id="ARBA00023065"/>
    </source>
</evidence>
<comment type="subcellular location">
    <subcellularLocation>
        <location evidence="1">Cell membrane</location>
        <topology evidence="1">Multi-pass membrane protein</topology>
    </subcellularLocation>
</comment>
<feature type="transmembrane region" description="Helical" evidence="12">
    <location>
        <begin position="38"/>
        <end position="64"/>
    </location>
</feature>
<feature type="transmembrane region" description="Helical" evidence="12">
    <location>
        <begin position="153"/>
        <end position="172"/>
    </location>
</feature>
<dbReference type="Proteomes" id="UP000093226">
    <property type="component" value="Unassembled WGS sequence"/>
</dbReference>
<evidence type="ECO:0000313" key="17">
    <source>
        <dbReference type="Proteomes" id="UP000182367"/>
    </source>
</evidence>
<organism evidence="14 16">
    <name type="scientific">Flavobacterium glycines</name>
    <dbReference type="NCBI Taxonomy" id="551990"/>
    <lineage>
        <taxon>Bacteria</taxon>
        <taxon>Pseudomonadati</taxon>
        <taxon>Bacteroidota</taxon>
        <taxon>Flavobacteriia</taxon>
        <taxon>Flavobacteriales</taxon>
        <taxon>Flavobacteriaceae</taxon>
        <taxon>Flavobacterium</taxon>
    </lineage>
</organism>